<feature type="transmembrane region" description="Helical" evidence="7">
    <location>
        <begin position="249"/>
        <end position="267"/>
    </location>
</feature>
<feature type="transmembrane region" description="Helical" evidence="7">
    <location>
        <begin position="400"/>
        <end position="429"/>
    </location>
</feature>
<dbReference type="PATRIC" id="fig|1348973.3.peg.3197"/>
<dbReference type="OrthoDB" id="9785600at2"/>
<dbReference type="EMBL" id="JJRY01000014">
    <property type="protein sequence ID" value="KEF37511.1"/>
    <property type="molecule type" value="Genomic_DNA"/>
</dbReference>
<feature type="transmembrane region" description="Helical" evidence="7">
    <location>
        <begin position="358"/>
        <end position="380"/>
    </location>
</feature>
<evidence type="ECO:0000256" key="4">
    <source>
        <dbReference type="ARBA" id="ARBA00022692"/>
    </source>
</evidence>
<dbReference type="InterPro" id="IPR004681">
    <property type="entry name" value="TRAP_DctM"/>
</dbReference>
<accession>A0A072NJ52</accession>
<evidence type="ECO:0000256" key="7">
    <source>
        <dbReference type="SAM" id="Phobius"/>
    </source>
</evidence>
<dbReference type="RefSeq" id="WP_035196847.1">
    <property type="nucleotide sequence ID" value="NZ_JJRY01000014.1"/>
</dbReference>
<evidence type="ECO:0000256" key="6">
    <source>
        <dbReference type="ARBA" id="ARBA00023136"/>
    </source>
</evidence>
<feature type="transmembrane region" description="Helical" evidence="7">
    <location>
        <begin position="6"/>
        <end position="39"/>
    </location>
</feature>
<evidence type="ECO:0000259" key="8">
    <source>
        <dbReference type="Pfam" id="PF06808"/>
    </source>
</evidence>
<feature type="transmembrane region" description="Helical" evidence="7">
    <location>
        <begin position="173"/>
        <end position="199"/>
    </location>
</feature>
<protein>
    <submittedName>
        <fullName evidence="9">TRAP transporter, DctM subunit</fullName>
    </submittedName>
</protein>
<dbReference type="PIRSF" id="PIRSF006066">
    <property type="entry name" value="HI0050"/>
    <property type="match status" value="1"/>
</dbReference>
<feature type="transmembrane region" description="Helical" evidence="7">
    <location>
        <begin position="141"/>
        <end position="167"/>
    </location>
</feature>
<evidence type="ECO:0000313" key="9">
    <source>
        <dbReference type="EMBL" id="KEF37511.1"/>
    </source>
</evidence>
<evidence type="ECO:0000313" key="10">
    <source>
        <dbReference type="Proteomes" id="UP000027936"/>
    </source>
</evidence>
<dbReference type="GO" id="GO:0022857">
    <property type="term" value="F:transmembrane transporter activity"/>
    <property type="evidence" value="ECO:0007669"/>
    <property type="project" value="TreeGrafter"/>
</dbReference>
<dbReference type="Proteomes" id="UP000027936">
    <property type="component" value="Unassembled WGS sequence"/>
</dbReference>
<dbReference type="AlphaFoldDB" id="A0A072NJ52"/>
<keyword evidence="6 7" id="KW-0472">Membrane</keyword>
<keyword evidence="2" id="KW-1003">Cell membrane</keyword>
<name>A0A072NJ52_SCHAZ</name>
<dbReference type="Pfam" id="PF06808">
    <property type="entry name" value="DctM"/>
    <property type="match status" value="1"/>
</dbReference>
<feature type="transmembrane region" description="Helical" evidence="7">
    <location>
        <begin position="100"/>
        <end position="129"/>
    </location>
</feature>
<comment type="subcellular location">
    <subcellularLocation>
        <location evidence="1">Cell inner membrane</location>
        <topology evidence="1">Multi-pass membrane protein</topology>
    </subcellularLocation>
</comment>
<keyword evidence="5 7" id="KW-1133">Transmembrane helix</keyword>
<evidence type="ECO:0000256" key="2">
    <source>
        <dbReference type="ARBA" id="ARBA00022475"/>
    </source>
</evidence>
<feature type="domain" description="TRAP C4-dicarboxylate transport system permease DctM subunit" evidence="8">
    <location>
        <begin position="11"/>
        <end position="425"/>
    </location>
</feature>
<evidence type="ECO:0000256" key="1">
    <source>
        <dbReference type="ARBA" id="ARBA00004429"/>
    </source>
</evidence>
<proteinExistence type="predicted"/>
<gene>
    <name evidence="9" type="ORF">M670_03319</name>
</gene>
<dbReference type="PANTHER" id="PTHR33362:SF5">
    <property type="entry name" value="C4-DICARBOXYLATE TRAP TRANSPORTER LARGE PERMEASE PROTEIN DCTM"/>
    <property type="match status" value="1"/>
</dbReference>
<feature type="transmembrane region" description="Helical" evidence="7">
    <location>
        <begin position="321"/>
        <end position="346"/>
    </location>
</feature>
<dbReference type="PANTHER" id="PTHR33362">
    <property type="entry name" value="SIALIC ACID TRAP TRANSPORTER PERMEASE PROTEIN SIAT-RELATED"/>
    <property type="match status" value="1"/>
</dbReference>
<comment type="caution">
    <text evidence="9">The sequence shown here is derived from an EMBL/GenBank/DDBJ whole genome shotgun (WGS) entry which is preliminary data.</text>
</comment>
<organism evidence="9 10">
    <name type="scientific">Schinkia azotoformans MEV2011</name>
    <dbReference type="NCBI Taxonomy" id="1348973"/>
    <lineage>
        <taxon>Bacteria</taxon>
        <taxon>Bacillati</taxon>
        <taxon>Bacillota</taxon>
        <taxon>Bacilli</taxon>
        <taxon>Bacillales</taxon>
        <taxon>Bacillaceae</taxon>
        <taxon>Calidifontibacillus/Schinkia group</taxon>
        <taxon>Schinkia</taxon>
    </lineage>
</organism>
<reference evidence="9 10" key="1">
    <citation type="submission" date="2014-04" db="EMBL/GenBank/DDBJ databases">
        <title>Draft genome sequence of Bacillus azotoformans MEV2011, a (co-) denitrifying strain unable to grow in the presence of oxygen.</title>
        <authorList>
            <person name="Nielsen M."/>
            <person name="Schreiber L."/>
            <person name="Finster K."/>
            <person name="Schramm A."/>
        </authorList>
    </citation>
    <scope>NUCLEOTIDE SEQUENCE [LARGE SCALE GENOMIC DNA]</scope>
    <source>
        <strain evidence="9 10">MEV2011</strain>
    </source>
</reference>
<evidence type="ECO:0000256" key="5">
    <source>
        <dbReference type="ARBA" id="ARBA00022989"/>
    </source>
</evidence>
<dbReference type="InterPro" id="IPR010656">
    <property type="entry name" value="DctM"/>
</dbReference>
<feature type="transmembrane region" description="Helical" evidence="7">
    <location>
        <begin position="279"/>
        <end position="301"/>
    </location>
</feature>
<dbReference type="NCBIfam" id="TIGR00786">
    <property type="entry name" value="dctM"/>
    <property type="match status" value="1"/>
</dbReference>
<feature type="transmembrane region" description="Helical" evidence="7">
    <location>
        <begin position="60"/>
        <end position="80"/>
    </location>
</feature>
<dbReference type="GO" id="GO:0005886">
    <property type="term" value="C:plasma membrane"/>
    <property type="evidence" value="ECO:0007669"/>
    <property type="project" value="UniProtKB-SubCell"/>
</dbReference>
<feature type="transmembrane region" description="Helical" evidence="7">
    <location>
        <begin position="220"/>
        <end position="243"/>
    </location>
</feature>
<evidence type="ECO:0000256" key="3">
    <source>
        <dbReference type="ARBA" id="ARBA00022519"/>
    </source>
</evidence>
<keyword evidence="3" id="KW-0997">Cell inner membrane</keyword>
<keyword evidence="4 7" id="KW-0812">Transmembrane</keyword>
<sequence>MSPEMIGILGIILLIVLFLLKIPVGISLLLVGMVGTGLIRGWDIAILQSGRTPFDTASSYTLSVIPLFILMGMFLSYSGIGSNLYKAVDSWMGHLRGGLAMATIGTAAIFSSISGSLNATTVTVSKIALPEMDKYKYKPQLSTACVAAGGTLGALIPPSVILVLYGIMTREPIGQLLIAGIFPGIVQIILFLITILLIIKGNPTLAPQKFEKASLREKLVTLKNIWPFLVVFLTSIGGIYLGVFTPTEAAGVGAFIALVVTLLTRTIDLKRLKQSFHESVRLTAYLFIIIIGATIFSQFLTVSRIPVKITSFVGNLDLNEYVILTLILLALFILGCFVEGLSILVLTLPIIYPIVTELGFNGVWFGVIMVMIINIGSLTPPLGISVYDVKGVAKDVPIQIIFRGITPFVIAMIACVAVLVIFPQIVTFLPDLMKK</sequence>